<sequence>MNTLLDPDHHYYILVPLSNQFIERLYRYDIYNNSGLDTDSFLSITFYEAFYYELELKLFHILNINCHLNISMYEDEVIEPILIPKVISILHSAINNTDPEDEYFYNFCTKFLQLLTYAQDNNLPVGLYF</sequence>
<accession>A0A2X0VPX2</accession>
<organism evidence="1 2">
    <name type="scientific">Anaerobiospirillum thomasii</name>
    <dbReference type="NCBI Taxonomy" id="179995"/>
    <lineage>
        <taxon>Bacteria</taxon>
        <taxon>Pseudomonadati</taxon>
        <taxon>Pseudomonadota</taxon>
        <taxon>Gammaproteobacteria</taxon>
        <taxon>Aeromonadales</taxon>
        <taxon>Succinivibrionaceae</taxon>
        <taxon>Anaerobiospirillum</taxon>
    </lineage>
</organism>
<gene>
    <name evidence="1" type="ORF">NCTC13093_01176</name>
</gene>
<protein>
    <submittedName>
        <fullName evidence="1">Uncharacterized protein</fullName>
    </submittedName>
</protein>
<evidence type="ECO:0000313" key="2">
    <source>
        <dbReference type="Proteomes" id="UP000250086"/>
    </source>
</evidence>
<evidence type="ECO:0000313" key="1">
    <source>
        <dbReference type="EMBL" id="SPT69790.1"/>
    </source>
</evidence>
<dbReference type="Proteomes" id="UP000250086">
    <property type="component" value="Unassembled WGS sequence"/>
</dbReference>
<dbReference type="EMBL" id="UAPV01000001">
    <property type="protein sequence ID" value="SPT69790.1"/>
    <property type="molecule type" value="Genomic_DNA"/>
</dbReference>
<dbReference type="RefSeq" id="WP_113743932.1">
    <property type="nucleotide sequence ID" value="NZ_UAPV01000001.1"/>
</dbReference>
<reference evidence="1 2" key="1">
    <citation type="submission" date="2018-06" db="EMBL/GenBank/DDBJ databases">
        <authorList>
            <consortium name="Pathogen Informatics"/>
            <person name="Doyle S."/>
        </authorList>
    </citation>
    <scope>NUCLEOTIDE SEQUENCE [LARGE SCALE GENOMIC DNA]</scope>
    <source>
        <strain evidence="1 2">NCTC13093</strain>
    </source>
</reference>
<proteinExistence type="predicted"/>
<dbReference type="AlphaFoldDB" id="A0A2X0VPX2"/>
<keyword evidence="2" id="KW-1185">Reference proteome</keyword>
<name>A0A2X0VPX2_9GAMM</name>